<feature type="transmembrane region" description="Helical" evidence="5">
    <location>
        <begin position="43"/>
        <end position="62"/>
    </location>
</feature>
<reference evidence="6" key="1">
    <citation type="journal article" date="2014" name="Front. Microbiol.">
        <title>High frequency of phylogenetically diverse reductive dehalogenase-homologous genes in deep subseafloor sedimentary metagenomes.</title>
        <authorList>
            <person name="Kawai M."/>
            <person name="Futagami T."/>
            <person name="Toyoda A."/>
            <person name="Takaki Y."/>
            <person name="Nishi S."/>
            <person name="Hori S."/>
            <person name="Arai W."/>
            <person name="Tsubouchi T."/>
            <person name="Morono Y."/>
            <person name="Uchiyama I."/>
            <person name="Ito T."/>
            <person name="Fujiyama A."/>
            <person name="Inagaki F."/>
            <person name="Takami H."/>
        </authorList>
    </citation>
    <scope>NUCLEOTIDE SEQUENCE</scope>
    <source>
        <strain evidence="6">Expedition CK06-06</strain>
    </source>
</reference>
<evidence type="ECO:0000256" key="1">
    <source>
        <dbReference type="ARBA" id="ARBA00004141"/>
    </source>
</evidence>
<keyword evidence="4 5" id="KW-0472">Membrane</keyword>
<proteinExistence type="predicted"/>
<organism evidence="6">
    <name type="scientific">marine sediment metagenome</name>
    <dbReference type="NCBI Taxonomy" id="412755"/>
    <lineage>
        <taxon>unclassified sequences</taxon>
        <taxon>metagenomes</taxon>
        <taxon>ecological metagenomes</taxon>
    </lineage>
</organism>
<dbReference type="InterPro" id="IPR000537">
    <property type="entry name" value="UbiA_prenyltransferase"/>
</dbReference>
<sequence>MILMAGKLISILRLMRVKQYYKNSLIFVAAFFGEMILNISLWPILILGFILACCASSINYIVNDIIDIEKDKSHPEKSKKRPLASGDLSKGFAFILLTILIFFIV</sequence>
<gene>
    <name evidence="6" type="ORF">S01H4_28325</name>
</gene>
<dbReference type="InterPro" id="IPR044878">
    <property type="entry name" value="UbiA_sf"/>
</dbReference>
<keyword evidence="3 5" id="KW-1133">Transmembrane helix</keyword>
<dbReference type="Pfam" id="PF01040">
    <property type="entry name" value="UbiA"/>
    <property type="match status" value="1"/>
</dbReference>
<evidence type="ECO:0000256" key="3">
    <source>
        <dbReference type="ARBA" id="ARBA00022989"/>
    </source>
</evidence>
<feature type="non-terminal residue" evidence="6">
    <location>
        <position position="105"/>
    </location>
</feature>
<comment type="caution">
    <text evidence="6">The sequence shown here is derived from an EMBL/GenBank/DDBJ whole genome shotgun (WGS) entry which is preliminary data.</text>
</comment>
<evidence type="ECO:0000256" key="2">
    <source>
        <dbReference type="ARBA" id="ARBA00022692"/>
    </source>
</evidence>
<dbReference type="EMBL" id="BART01014056">
    <property type="protein sequence ID" value="GAG84310.1"/>
    <property type="molecule type" value="Genomic_DNA"/>
</dbReference>
<feature type="transmembrane region" description="Helical" evidence="5">
    <location>
        <begin position="20"/>
        <end position="37"/>
    </location>
</feature>
<dbReference type="GO" id="GO:0016020">
    <property type="term" value="C:membrane"/>
    <property type="evidence" value="ECO:0007669"/>
    <property type="project" value="UniProtKB-SubCell"/>
</dbReference>
<evidence type="ECO:0000256" key="5">
    <source>
        <dbReference type="SAM" id="Phobius"/>
    </source>
</evidence>
<dbReference type="Gene3D" id="1.10.357.140">
    <property type="entry name" value="UbiA prenyltransferase"/>
    <property type="match status" value="1"/>
</dbReference>
<name>X1ANH9_9ZZZZ</name>
<evidence type="ECO:0000256" key="4">
    <source>
        <dbReference type="ARBA" id="ARBA00023136"/>
    </source>
</evidence>
<dbReference type="AlphaFoldDB" id="X1ANH9"/>
<feature type="transmembrane region" description="Helical" evidence="5">
    <location>
        <begin position="83"/>
        <end position="104"/>
    </location>
</feature>
<keyword evidence="2 5" id="KW-0812">Transmembrane</keyword>
<accession>X1ANH9</accession>
<evidence type="ECO:0000313" key="6">
    <source>
        <dbReference type="EMBL" id="GAG84310.1"/>
    </source>
</evidence>
<dbReference type="GO" id="GO:0016765">
    <property type="term" value="F:transferase activity, transferring alkyl or aryl (other than methyl) groups"/>
    <property type="evidence" value="ECO:0007669"/>
    <property type="project" value="InterPro"/>
</dbReference>
<protein>
    <submittedName>
        <fullName evidence="6">Uncharacterized protein</fullName>
    </submittedName>
</protein>
<comment type="subcellular location">
    <subcellularLocation>
        <location evidence="1">Membrane</location>
        <topology evidence="1">Multi-pass membrane protein</topology>
    </subcellularLocation>
</comment>